<evidence type="ECO:0000259" key="8">
    <source>
        <dbReference type="PROSITE" id="PS50928"/>
    </source>
</evidence>
<dbReference type="SUPFAM" id="SSF161098">
    <property type="entry name" value="MetI-like"/>
    <property type="match status" value="1"/>
</dbReference>
<dbReference type="PROSITE" id="PS50928">
    <property type="entry name" value="ABC_TM1"/>
    <property type="match status" value="1"/>
</dbReference>
<feature type="transmembrane region" description="Helical" evidence="7">
    <location>
        <begin position="254"/>
        <end position="280"/>
    </location>
</feature>
<evidence type="ECO:0000256" key="2">
    <source>
        <dbReference type="ARBA" id="ARBA00022448"/>
    </source>
</evidence>
<dbReference type="Proteomes" id="UP000824102">
    <property type="component" value="Unassembled WGS sequence"/>
</dbReference>
<comment type="similarity">
    <text evidence="7">Belongs to the binding-protein-dependent transport system permease family.</text>
</comment>
<evidence type="ECO:0000313" key="9">
    <source>
        <dbReference type="EMBL" id="HIZ72970.1"/>
    </source>
</evidence>
<keyword evidence="2 7" id="KW-0813">Transport</keyword>
<keyword evidence="5 7" id="KW-1133">Transmembrane helix</keyword>
<evidence type="ECO:0000256" key="6">
    <source>
        <dbReference type="ARBA" id="ARBA00023136"/>
    </source>
</evidence>
<dbReference type="PANTHER" id="PTHR43744">
    <property type="entry name" value="ABC TRANSPORTER PERMEASE PROTEIN MG189-RELATED-RELATED"/>
    <property type="match status" value="1"/>
</dbReference>
<keyword evidence="4 7" id="KW-0812">Transmembrane</keyword>
<dbReference type="PANTHER" id="PTHR43744:SF9">
    <property type="entry name" value="POLYGALACTURONAN_RHAMNOGALACTURONAN TRANSPORT SYSTEM PERMEASE PROTEIN YTCP"/>
    <property type="match status" value="1"/>
</dbReference>
<name>A0A9D2G6D7_9FIRM</name>
<feature type="transmembrane region" description="Helical" evidence="7">
    <location>
        <begin position="113"/>
        <end position="134"/>
    </location>
</feature>
<proteinExistence type="inferred from homology"/>
<reference evidence="9" key="1">
    <citation type="journal article" date="2021" name="PeerJ">
        <title>Extensive microbial diversity within the chicken gut microbiome revealed by metagenomics and culture.</title>
        <authorList>
            <person name="Gilroy R."/>
            <person name="Ravi A."/>
            <person name="Getino M."/>
            <person name="Pursley I."/>
            <person name="Horton D.L."/>
            <person name="Alikhan N.F."/>
            <person name="Baker D."/>
            <person name="Gharbi K."/>
            <person name="Hall N."/>
            <person name="Watson M."/>
            <person name="Adriaenssens E.M."/>
            <person name="Foster-Nyarko E."/>
            <person name="Jarju S."/>
            <person name="Secka A."/>
            <person name="Antonio M."/>
            <person name="Oren A."/>
            <person name="Chaudhuri R.R."/>
            <person name="La Ragione R."/>
            <person name="Hildebrand F."/>
            <person name="Pallen M.J."/>
        </authorList>
    </citation>
    <scope>NUCLEOTIDE SEQUENCE</scope>
    <source>
        <strain evidence="9">ChiW7-2402</strain>
    </source>
</reference>
<keyword evidence="6 7" id="KW-0472">Membrane</keyword>
<evidence type="ECO:0000256" key="7">
    <source>
        <dbReference type="RuleBase" id="RU363032"/>
    </source>
</evidence>
<dbReference type="InterPro" id="IPR035906">
    <property type="entry name" value="MetI-like_sf"/>
</dbReference>
<organism evidence="9 10">
    <name type="scientific">Candidatus Gallimonas intestinavium</name>
    <dbReference type="NCBI Taxonomy" id="2838603"/>
    <lineage>
        <taxon>Bacteria</taxon>
        <taxon>Bacillati</taxon>
        <taxon>Bacillota</taxon>
        <taxon>Clostridia</taxon>
        <taxon>Candidatus Gallimonas</taxon>
    </lineage>
</organism>
<evidence type="ECO:0000313" key="10">
    <source>
        <dbReference type="Proteomes" id="UP000824102"/>
    </source>
</evidence>
<comment type="caution">
    <text evidence="9">The sequence shown here is derived from an EMBL/GenBank/DDBJ whole genome shotgun (WGS) entry which is preliminary data.</text>
</comment>
<feature type="transmembrane region" description="Helical" evidence="7">
    <location>
        <begin position="146"/>
        <end position="164"/>
    </location>
</feature>
<dbReference type="Gene3D" id="1.10.3720.10">
    <property type="entry name" value="MetI-like"/>
    <property type="match status" value="1"/>
</dbReference>
<keyword evidence="3" id="KW-1003">Cell membrane</keyword>
<dbReference type="Pfam" id="PF00528">
    <property type="entry name" value="BPD_transp_1"/>
    <property type="match status" value="1"/>
</dbReference>
<evidence type="ECO:0000256" key="4">
    <source>
        <dbReference type="ARBA" id="ARBA00022692"/>
    </source>
</evidence>
<dbReference type="GO" id="GO:0055085">
    <property type="term" value="P:transmembrane transport"/>
    <property type="evidence" value="ECO:0007669"/>
    <property type="project" value="InterPro"/>
</dbReference>
<feature type="transmembrane region" description="Helical" evidence="7">
    <location>
        <begin position="12"/>
        <end position="33"/>
    </location>
</feature>
<comment type="subcellular location">
    <subcellularLocation>
        <location evidence="1 7">Cell membrane</location>
        <topology evidence="1 7">Multi-pass membrane protein</topology>
    </subcellularLocation>
</comment>
<feature type="domain" description="ABC transmembrane type-1" evidence="8">
    <location>
        <begin position="77"/>
        <end position="277"/>
    </location>
</feature>
<protein>
    <submittedName>
        <fullName evidence="9">Carbohydrate ABC transporter permease</fullName>
    </submittedName>
</protein>
<dbReference type="InterPro" id="IPR000515">
    <property type="entry name" value="MetI-like"/>
</dbReference>
<dbReference type="AlphaFoldDB" id="A0A9D2G6D7"/>
<gene>
    <name evidence="9" type="ORF">H9964_05275</name>
</gene>
<reference evidence="9" key="2">
    <citation type="submission" date="2021-04" db="EMBL/GenBank/DDBJ databases">
        <authorList>
            <person name="Gilroy R."/>
        </authorList>
    </citation>
    <scope>NUCLEOTIDE SEQUENCE</scope>
    <source>
        <strain evidence="9">ChiW7-2402</strain>
    </source>
</reference>
<dbReference type="CDD" id="cd06261">
    <property type="entry name" value="TM_PBP2"/>
    <property type="match status" value="1"/>
</dbReference>
<feature type="transmembrane region" description="Helical" evidence="7">
    <location>
        <begin position="185"/>
        <end position="207"/>
    </location>
</feature>
<evidence type="ECO:0000256" key="3">
    <source>
        <dbReference type="ARBA" id="ARBA00022475"/>
    </source>
</evidence>
<evidence type="ECO:0000256" key="1">
    <source>
        <dbReference type="ARBA" id="ARBA00004651"/>
    </source>
</evidence>
<dbReference type="GO" id="GO:0005886">
    <property type="term" value="C:plasma membrane"/>
    <property type="evidence" value="ECO:0007669"/>
    <property type="project" value="UniProtKB-SubCell"/>
</dbReference>
<feature type="transmembrane region" description="Helical" evidence="7">
    <location>
        <begin position="81"/>
        <end position="101"/>
    </location>
</feature>
<accession>A0A9D2G6D7</accession>
<sequence>MAVRSKKPSDVIVRIATYFFTALFAVLCVLPMWHVIMASFSDPIQLSLYEGFLFSPLEFSVEGYELLFSYDGLWRSYLNTVIYTVGATTLGLALDLLAAYVLSRKKVLFQRPLMLFIIITMLFSGGIIPLYIVVRSLGLTNTMGSMIIPACCNAMSIIMLKNGMESVNDSICEAAQIDGAGHVRILVQIMLPLTTSFIATVVLFNAIGHWNSWVNASMFISRSHKDLYPLQLIMRDILINNSAEGVLSPSGYPISFYLASLRVVMVVVGSLPLIILYPFVQKYFETGIIIGGVKE</sequence>
<evidence type="ECO:0000256" key="5">
    <source>
        <dbReference type="ARBA" id="ARBA00022989"/>
    </source>
</evidence>
<dbReference type="EMBL" id="DXBB01000073">
    <property type="protein sequence ID" value="HIZ72970.1"/>
    <property type="molecule type" value="Genomic_DNA"/>
</dbReference>